<dbReference type="AlphaFoldDB" id="A0A7X2NEW8"/>
<reference evidence="2 3" key="1">
    <citation type="submission" date="2019-08" db="EMBL/GenBank/DDBJ databases">
        <title>In-depth cultivation of the pig gut microbiome towards novel bacterial diversity and tailored functional studies.</title>
        <authorList>
            <person name="Wylensek D."/>
            <person name="Hitch T.C.A."/>
            <person name="Clavel T."/>
        </authorList>
    </citation>
    <scope>NUCLEOTIDE SEQUENCE [LARGE SCALE GENOMIC DNA]</scope>
    <source>
        <strain evidence="2 3">RF-744-FAT-4</strain>
    </source>
</reference>
<name>A0A7X2NEW8_9FIRM</name>
<organism evidence="2 3">
    <name type="scientific">Pseudoramibacter porci</name>
    <dbReference type="NCBI Taxonomy" id="2606631"/>
    <lineage>
        <taxon>Bacteria</taxon>
        <taxon>Bacillati</taxon>
        <taxon>Bacillota</taxon>
        <taxon>Clostridia</taxon>
        <taxon>Eubacteriales</taxon>
        <taxon>Eubacteriaceae</taxon>
        <taxon>Pseudoramibacter</taxon>
    </lineage>
</organism>
<protein>
    <submittedName>
        <fullName evidence="2">Uncharacterized protein</fullName>
    </submittedName>
</protein>
<feature type="transmembrane region" description="Helical" evidence="1">
    <location>
        <begin position="71"/>
        <end position="91"/>
    </location>
</feature>
<comment type="caution">
    <text evidence="2">The sequence shown here is derived from an EMBL/GenBank/DDBJ whole genome shotgun (WGS) entry which is preliminary data.</text>
</comment>
<accession>A0A7X2NEW8</accession>
<gene>
    <name evidence="2" type="ORF">FYJ52_01790</name>
</gene>
<evidence type="ECO:0000313" key="2">
    <source>
        <dbReference type="EMBL" id="MSS19145.1"/>
    </source>
</evidence>
<proteinExistence type="predicted"/>
<keyword evidence="1" id="KW-1133">Transmembrane helix</keyword>
<evidence type="ECO:0000256" key="1">
    <source>
        <dbReference type="SAM" id="Phobius"/>
    </source>
</evidence>
<keyword evidence="1" id="KW-0472">Membrane</keyword>
<dbReference type="Proteomes" id="UP000461754">
    <property type="component" value="Unassembled WGS sequence"/>
</dbReference>
<dbReference type="EMBL" id="VUMO01000002">
    <property type="protein sequence ID" value="MSS19145.1"/>
    <property type="molecule type" value="Genomic_DNA"/>
</dbReference>
<sequence>MMSIEKYKKVNGMMDTDYYLPVEDDLLEGAGIKAGDIACLKDDGKLKAGKTCAVVFPNEEKAVLRYLTPDIISAFLIDGSIQVIGFLVGFYHKINYSDLPEFEG</sequence>
<keyword evidence="3" id="KW-1185">Reference proteome</keyword>
<evidence type="ECO:0000313" key="3">
    <source>
        <dbReference type="Proteomes" id="UP000461754"/>
    </source>
</evidence>
<keyword evidence="1" id="KW-0812">Transmembrane</keyword>
<dbReference type="RefSeq" id="WP_154575556.1">
    <property type="nucleotide sequence ID" value="NZ_VUMO01000002.1"/>
</dbReference>